<comment type="caution">
    <text evidence="1">The sequence shown here is derived from an EMBL/GenBank/DDBJ whole genome shotgun (WGS) entry which is preliminary data.</text>
</comment>
<reference evidence="1" key="1">
    <citation type="journal article" date="2016" name="Genome Announc.">
        <title>Draft genomes of two strains of Paenibacillus glucanolyticus with capability to degrade lignocellulose.</title>
        <authorList>
            <person name="Mathews S.L."/>
            <person name="Pawlak J."/>
            <person name="Grunden A.M."/>
        </authorList>
    </citation>
    <scope>NUCLEOTIDE SEQUENCE [LARGE SCALE GENOMIC DNA]</scope>
    <source>
        <strain evidence="1">SLM1</strain>
    </source>
</reference>
<protein>
    <submittedName>
        <fullName evidence="1">Uncharacterized protein</fullName>
    </submittedName>
</protein>
<evidence type="ECO:0000313" key="2">
    <source>
        <dbReference type="Proteomes" id="UP000076796"/>
    </source>
</evidence>
<dbReference type="Gene3D" id="3.40.50.300">
    <property type="entry name" value="P-loop containing nucleotide triphosphate hydrolases"/>
    <property type="match status" value="1"/>
</dbReference>
<accession>A0A163GNF4</accession>
<proteinExistence type="predicted"/>
<dbReference type="InterPro" id="IPR027417">
    <property type="entry name" value="P-loop_NTPase"/>
</dbReference>
<name>A0A163GNF4_9BACL</name>
<gene>
    <name evidence="1" type="ORF">AWU65_03500</name>
</gene>
<dbReference type="RefSeq" id="WP_063477565.1">
    <property type="nucleotide sequence ID" value="NZ_JBCMWP010000019.1"/>
</dbReference>
<dbReference type="OrthoDB" id="2610621at2"/>
<dbReference type="Proteomes" id="UP000076796">
    <property type="component" value="Unassembled WGS sequence"/>
</dbReference>
<organism evidence="1 2">
    <name type="scientific">Paenibacillus glucanolyticus</name>
    <dbReference type="NCBI Taxonomy" id="59843"/>
    <lineage>
        <taxon>Bacteria</taxon>
        <taxon>Bacillati</taxon>
        <taxon>Bacillota</taxon>
        <taxon>Bacilli</taxon>
        <taxon>Bacillales</taxon>
        <taxon>Paenibacillaceae</taxon>
        <taxon>Paenibacillus</taxon>
    </lineage>
</organism>
<keyword evidence="2" id="KW-1185">Reference proteome</keyword>
<dbReference type="EMBL" id="LWMH01000001">
    <property type="protein sequence ID" value="KZS45060.1"/>
    <property type="molecule type" value="Genomic_DNA"/>
</dbReference>
<sequence>MKKILYIGSVDKTSVLLNLIKVVSLTGLKGLYVDGTQSGDVAASIPEITEKMDLIEFEGFDCALNKKHLNKVNLNEYDYIQIDIDNSDFISDVSLDEFDKIYIFSTLEKSALKRTRAILEDLFKERENESHIFTLIVNNYISTHMDEDFIYDFFDNPKILRTDTIHLFNFDEVDYQRYVENVHDERSNLKRFSGHYRKSLAGLLMDSEIVDEKSISNALKTARRG</sequence>
<evidence type="ECO:0000313" key="1">
    <source>
        <dbReference type="EMBL" id="KZS45060.1"/>
    </source>
</evidence>
<dbReference type="AlphaFoldDB" id="A0A163GNF4"/>